<proteinExistence type="predicted"/>
<dbReference type="InterPro" id="IPR011021">
    <property type="entry name" value="Arrestin-like_N"/>
</dbReference>
<dbReference type="RefSeq" id="XP_022459823.1">
    <property type="nucleotide sequence ID" value="XM_022602262.1"/>
</dbReference>
<dbReference type="GO" id="GO:0005829">
    <property type="term" value="C:cytosol"/>
    <property type="evidence" value="ECO:0007669"/>
    <property type="project" value="TreeGrafter"/>
</dbReference>
<dbReference type="Gene3D" id="2.60.40.640">
    <property type="match status" value="1"/>
</dbReference>
<dbReference type="GO" id="GO:0070086">
    <property type="term" value="P:ubiquitin-dependent endocytosis"/>
    <property type="evidence" value="ECO:0007669"/>
    <property type="project" value="TreeGrafter"/>
</dbReference>
<evidence type="ECO:0000313" key="3">
    <source>
        <dbReference type="EMBL" id="CDK27831.1"/>
    </source>
</evidence>
<dbReference type="GO" id="GO:0005886">
    <property type="term" value="C:plasma membrane"/>
    <property type="evidence" value="ECO:0007669"/>
    <property type="project" value="TreeGrafter"/>
</dbReference>
<evidence type="ECO:0000259" key="2">
    <source>
        <dbReference type="Pfam" id="PF00339"/>
    </source>
</evidence>
<gene>
    <name evidence="3" type="ORF">KUCA_T00003810001</name>
</gene>
<dbReference type="STRING" id="1382522.W6MMP0"/>
<dbReference type="GeneID" id="34521211"/>
<name>W6MMP0_9ASCO</name>
<accession>W6MMP0</accession>
<evidence type="ECO:0000256" key="1">
    <source>
        <dbReference type="SAM" id="MobiDB-lite"/>
    </source>
</evidence>
<feature type="compositionally biased region" description="Low complexity" evidence="1">
    <location>
        <begin position="504"/>
        <end position="518"/>
    </location>
</feature>
<feature type="region of interest" description="Disordered" evidence="1">
    <location>
        <begin position="495"/>
        <end position="525"/>
    </location>
</feature>
<organism evidence="3 4">
    <name type="scientific">Kuraishia capsulata CBS 1993</name>
    <dbReference type="NCBI Taxonomy" id="1382522"/>
    <lineage>
        <taxon>Eukaryota</taxon>
        <taxon>Fungi</taxon>
        <taxon>Dikarya</taxon>
        <taxon>Ascomycota</taxon>
        <taxon>Saccharomycotina</taxon>
        <taxon>Pichiomycetes</taxon>
        <taxon>Pichiales</taxon>
        <taxon>Pichiaceae</taxon>
        <taxon>Kuraishia</taxon>
    </lineage>
</organism>
<feature type="domain" description="Arrestin-like N-terminal" evidence="2">
    <location>
        <begin position="15"/>
        <end position="124"/>
    </location>
</feature>
<dbReference type="Proteomes" id="UP000019384">
    <property type="component" value="Unassembled WGS sequence"/>
</dbReference>
<dbReference type="InterPro" id="IPR014752">
    <property type="entry name" value="Arrestin-like_C"/>
</dbReference>
<dbReference type="PANTHER" id="PTHR11188:SF17">
    <property type="entry name" value="FI21816P1"/>
    <property type="match status" value="1"/>
</dbReference>
<dbReference type="PANTHER" id="PTHR11188">
    <property type="entry name" value="ARRESTIN DOMAIN CONTAINING PROTEIN"/>
    <property type="match status" value="1"/>
</dbReference>
<dbReference type="HOGENOM" id="CLU_024073_0_0_1"/>
<dbReference type="CDD" id="cd22952">
    <property type="entry name" value="ART10-like"/>
    <property type="match status" value="1"/>
</dbReference>
<dbReference type="OrthoDB" id="3365616at2759"/>
<reference evidence="3" key="2">
    <citation type="submission" date="2014-02" db="EMBL/GenBank/DDBJ databases">
        <title>Complete DNA sequence of /Kuraishia capsulata/ illustrates novel genomic features among budding yeasts (/Saccharomycotina/).</title>
        <authorList>
            <person name="Morales L."/>
            <person name="Noel B."/>
            <person name="Porcel B."/>
            <person name="Marcet-Houben M."/>
            <person name="Hullo M-F."/>
            <person name="Sacerdot C."/>
            <person name="Tekaia F."/>
            <person name="Leh-Louis V."/>
            <person name="Despons L."/>
            <person name="Khanna V."/>
            <person name="Aury J-M."/>
            <person name="Barbe V."/>
            <person name="Couloux A."/>
            <person name="Labadie K."/>
            <person name="Pelletier E."/>
            <person name="Souciet J-L."/>
            <person name="Boekhout T."/>
            <person name="Gabaldon T."/>
            <person name="Wincker P."/>
            <person name="Dujon B."/>
        </authorList>
    </citation>
    <scope>NUCLEOTIDE SEQUENCE</scope>
    <source>
        <strain evidence="3">CBS 1993</strain>
    </source>
</reference>
<feature type="region of interest" description="Disordered" evidence="1">
    <location>
        <begin position="540"/>
        <end position="560"/>
    </location>
</feature>
<dbReference type="EMBL" id="HG793128">
    <property type="protein sequence ID" value="CDK27831.1"/>
    <property type="molecule type" value="Genomic_DNA"/>
</dbReference>
<dbReference type="GO" id="GO:0030674">
    <property type="term" value="F:protein-macromolecule adaptor activity"/>
    <property type="evidence" value="ECO:0007669"/>
    <property type="project" value="TreeGrafter"/>
</dbReference>
<dbReference type="InterPro" id="IPR050357">
    <property type="entry name" value="Arrestin_domain-protein"/>
</dbReference>
<keyword evidence="4" id="KW-1185">Reference proteome</keyword>
<protein>
    <recommendedName>
        <fullName evidence="2">Arrestin-like N-terminal domain-containing protein</fullName>
    </recommendedName>
</protein>
<sequence length="560" mass="63097">MVSSCDLSVRIDKTATGGTFTNHDILKGRVSLKVRSDIALSSIHVKLEGISKTVIEIPREVGNGKKPKNKPLIEVHRLLYDTLMVWPSAELRRVSSSKEFTLVPGDYEFPFQFTIPLKNRCSNNKSLTGISNRFQFINGFSSPGTNTSIEFVSEASRHVETTLPPSLSGLNDFATVKYFVKATAKRPSLLKMNFRSYDPFIFLPVDFPNVMLDQRQCFTRRDFVFKQKYPEIVAFHEKADAPLRVAAARRPSVPTTPRRRSSSSFLKSIFNLDEPAQPTQVSQPAPQKSPAKQKDYYEAYEMPKVDPIDLPVGFEARFRYPAFVIPTRPPNYKLYLMTKLAPKRFELVNGQSSGLGYVFVKSLKFELISTTTVLIQGHRRQIVTKENVLTLGGINCKLDLMKARKSKALDPKTGGALYELEIPKDIYSGAVLPDHIAPTFKTCNISRKYRLLVTGGFSATKTGPVIEVGLDTEITVLSGLQLVQDNSMPLVSPQAIHEDEGSWSSISTPPQSQTQQQSFYNVDANNSESLPTYEQVLRQEDQDNHRRRFEQSDQYYTNLE</sequence>
<reference evidence="3" key="1">
    <citation type="submission" date="2013-12" db="EMBL/GenBank/DDBJ databases">
        <authorList>
            <person name="Genoscope - CEA"/>
        </authorList>
    </citation>
    <scope>NUCLEOTIDE SEQUENCE</scope>
    <source>
        <strain evidence="3">CBS 1993</strain>
    </source>
</reference>
<dbReference type="Pfam" id="PF00339">
    <property type="entry name" value="Arrestin_N"/>
    <property type="match status" value="1"/>
</dbReference>
<dbReference type="GO" id="GO:0031625">
    <property type="term" value="F:ubiquitin protein ligase binding"/>
    <property type="evidence" value="ECO:0007669"/>
    <property type="project" value="TreeGrafter"/>
</dbReference>
<evidence type="ECO:0000313" key="4">
    <source>
        <dbReference type="Proteomes" id="UP000019384"/>
    </source>
</evidence>
<dbReference type="AlphaFoldDB" id="W6MMP0"/>